<feature type="compositionally biased region" description="Basic and acidic residues" evidence="1">
    <location>
        <begin position="283"/>
        <end position="300"/>
    </location>
</feature>
<organism evidence="2">
    <name type="scientific">Rhodosorus marinus</name>
    <dbReference type="NCBI Taxonomy" id="101924"/>
    <lineage>
        <taxon>Eukaryota</taxon>
        <taxon>Rhodophyta</taxon>
        <taxon>Stylonematophyceae</taxon>
        <taxon>Stylonematales</taxon>
        <taxon>Stylonemataceae</taxon>
        <taxon>Rhodosorus</taxon>
    </lineage>
</organism>
<sequence>MSEEHPRVRIFVFGDTGVGKTALCKSLCRRSKADEVSNEGGWTVGCRIHVRKHQLDENSSILVEFCDVGGSAKFEDSRLVFLRRLKADGVVFVHDLTWVPSRASIRRLWLPEVVRCLDSEAEGRSSLEEFFNPGSDADEVRELFSAIRSGELRQCSRLLMRLGERLVELMMQYVREFLGDDLAEKARERAMCRSVMIPMLFVGMKRDLATRDQRKLAKADLPPSVPYAELDAKTAPSNPNLVSFLQQTIQHRKERSNLHLLNTTTQVVSHLPAGMYQRSATSEQERGNPHLDARASKFFP</sequence>
<protein>
    <submittedName>
        <fullName evidence="2">Uncharacterized protein</fullName>
    </submittedName>
</protein>
<dbReference type="Gene3D" id="3.40.50.300">
    <property type="entry name" value="P-loop containing nucleotide triphosphate hydrolases"/>
    <property type="match status" value="1"/>
</dbReference>
<evidence type="ECO:0000313" key="2">
    <source>
        <dbReference type="EMBL" id="CAD8400002.1"/>
    </source>
</evidence>
<dbReference type="EMBL" id="HBEK01018274">
    <property type="protein sequence ID" value="CAD8400002.1"/>
    <property type="molecule type" value="Transcribed_RNA"/>
</dbReference>
<reference evidence="2" key="1">
    <citation type="submission" date="2021-01" db="EMBL/GenBank/DDBJ databases">
        <authorList>
            <person name="Corre E."/>
            <person name="Pelletier E."/>
            <person name="Niang G."/>
            <person name="Scheremetjew M."/>
            <person name="Finn R."/>
            <person name="Kale V."/>
            <person name="Holt S."/>
            <person name="Cochrane G."/>
            <person name="Meng A."/>
            <person name="Brown T."/>
            <person name="Cohen L."/>
        </authorList>
    </citation>
    <scope>NUCLEOTIDE SEQUENCE</scope>
    <source>
        <strain evidence="2">UTEX LB 2760</strain>
    </source>
</reference>
<dbReference type="AlphaFoldDB" id="A0A7S0G5T1"/>
<proteinExistence type="predicted"/>
<evidence type="ECO:0000256" key="1">
    <source>
        <dbReference type="SAM" id="MobiDB-lite"/>
    </source>
</evidence>
<gene>
    <name evidence="2" type="ORF">RMAR0315_LOCUS9995</name>
</gene>
<dbReference type="InterPro" id="IPR027417">
    <property type="entry name" value="P-loop_NTPase"/>
</dbReference>
<name>A0A7S0G5T1_9RHOD</name>
<dbReference type="SUPFAM" id="SSF52540">
    <property type="entry name" value="P-loop containing nucleoside triphosphate hydrolases"/>
    <property type="match status" value="1"/>
</dbReference>
<dbReference type="Pfam" id="PF08477">
    <property type="entry name" value="Roc"/>
    <property type="match status" value="1"/>
</dbReference>
<feature type="region of interest" description="Disordered" evidence="1">
    <location>
        <begin position="277"/>
        <end position="300"/>
    </location>
</feature>
<accession>A0A7S0G5T1</accession>